<dbReference type="Gene3D" id="3.10.580.10">
    <property type="entry name" value="CBS-domain"/>
    <property type="match status" value="1"/>
</dbReference>
<evidence type="ECO:0000313" key="3">
    <source>
        <dbReference type="EMBL" id="KPV45524.1"/>
    </source>
</evidence>
<proteinExistence type="predicted"/>
<protein>
    <recommendedName>
        <fullName evidence="2">CBS domain-containing protein</fullName>
    </recommendedName>
</protein>
<comment type="caution">
    <text evidence="3">The sequence shown here is derived from an EMBL/GenBank/DDBJ whole genome shotgun (WGS) entry which is preliminary data.</text>
</comment>
<dbReference type="PATRIC" id="fig|471514.4.peg.133"/>
<dbReference type="Pfam" id="PF23458">
    <property type="entry name" value="DUF7130"/>
    <property type="match status" value="1"/>
</dbReference>
<keyword evidence="4" id="KW-1185">Reference proteome</keyword>
<evidence type="ECO:0000259" key="2">
    <source>
        <dbReference type="PROSITE" id="PS51371"/>
    </source>
</evidence>
<organism evidence="3 4">
    <name type="scientific">Alicyclobacillus ferrooxydans</name>
    <dbReference type="NCBI Taxonomy" id="471514"/>
    <lineage>
        <taxon>Bacteria</taxon>
        <taxon>Bacillati</taxon>
        <taxon>Bacillota</taxon>
        <taxon>Bacilli</taxon>
        <taxon>Bacillales</taxon>
        <taxon>Alicyclobacillaceae</taxon>
        <taxon>Alicyclobacillus</taxon>
    </lineage>
</organism>
<dbReference type="InterPro" id="IPR046342">
    <property type="entry name" value="CBS_dom_sf"/>
</dbReference>
<gene>
    <name evidence="3" type="ORF">AN477_00790</name>
</gene>
<accession>A0A0P9D8A0</accession>
<dbReference type="Gene3D" id="2.20.28.10">
    <property type="match status" value="1"/>
</dbReference>
<sequence length="177" mass="19500">MKANEVMLDSDLILRPTSSVADAKRRVARSALDVIPVVDDSGRYHGAVQKSSLLDYRGSDEDSVTNVCCEDALICDRAFALEDLNHDAESPIPHRTIMVVDHDGTYQGIIPQVHWAVDEAKTQSGHPRQVLEVRTFAMHLTYRCTECGELVKRNHGVPSECPACGAGPSDFAMYTED</sequence>
<dbReference type="Proteomes" id="UP000050482">
    <property type="component" value="Unassembled WGS sequence"/>
</dbReference>
<dbReference type="PROSITE" id="PS51371">
    <property type="entry name" value="CBS"/>
    <property type="match status" value="1"/>
</dbReference>
<name>A0A0P9D8A0_9BACL</name>
<dbReference type="InterPro" id="IPR055554">
    <property type="entry name" value="DUF7130"/>
</dbReference>
<dbReference type="SUPFAM" id="SSF54631">
    <property type="entry name" value="CBS-domain pair"/>
    <property type="match status" value="1"/>
</dbReference>
<dbReference type="Pfam" id="PF00571">
    <property type="entry name" value="CBS"/>
    <property type="match status" value="1"/>
</dbReference>
<dbReference type="OrthoDB" id="2374192at2"/>
<evidence type="ECO:0000313" key="4">
    <source>
        <dbReference type="Proteomes" id="UP000050482"/>
    </source>
</evidence>
<evidence type="ECO:0000256" key="1">
    <source>
        <dbReference type="PROSITE-ProRule" id="PRU00703"/>
    </source>
</evidence>
<dbReference type="EMBL" id="LJCO01000008">
    <property type="protein sequence ID" value="KPV45524.1"/>
    <property type="molecule type" value="Genomic_DNA"/>
</dbReference>
<dbReference type="RefSeq" id="WP_054967283.1">
    <property type="nucleotide sequence ID" value="NZ_LJCO01000008.1"/>
</dbReference>
<dbReference type="SUPFAM" id="SSF57802">
    <property type="entry name" value="Rubredoxin-like"/>
    <property type="match status" value="1"/>
</dbReference>
<dbReference type="InterPro" id="IPR000644">
    <property type="entry name" value="CBS_dom"/>
</dbReference>
<feature type="domain" description="CBS" evidence="2">
    <location>
        <begin position="7"/>
        <end position="63"/>
    </location>
</feature>
<reference evidence="3 4" key="1">
    <citation type="submission" date="2015-09" db="EMBL/GenBank/DDBJ databases">
        <title>Draft genome sequence of Alicyclobacillus ferrooxydans DSM 22381.</title>
        <authorList>
            <person name="Hemp J."/>
        </authorList>
    </citation>
    <scope>NUCLEOTIDE SEQUENCE [LARGE SCALE GENOMIC DNA]</scope>
    <source>
        <strain evidence="3 4">TC-34</strain>
    </source>
</reference>
<dbReference type="AlphaFoldDB" id="A0A0P9D8A0"/>
<keyword evidence="1" id="KW-0129">CBS domain</keyword>